<dbReference type="EMBL" id="MAEL01000004">
    <property type="protein sequence ID" value="KAF1306035.1"/>
    <property type="molecule type" value="Genomic_DNA"/>
</dbReference>
<dbReference type="Gene3D" id="3.90.226.10">
    <property type="entry name" value="2-enoyl-CoA Hydratase, Chain A, domain 1"/>
    <property type="match status" value="2"/>
</dbReference>
<feature type="domain" description="Peptidase S49" evidence="5">
    <location>
        <begin position="131"/>
        <end position="280"/>
    </location>
</feature>
<evidence type="ECO:0000256" key="1">
    <source>
        <dbReference type="ARBA" id="ARBA00008683"/>
    </source>
</evidence>
<evidence type="ECO:0000313" key="7">
    <source>
        <dbReference type="Proteomes" id="UP000782705"/>
    </source>
</evidence>
<proteinExistence type="inferred from homology"/>
<name>A0ABQ6Z3G8_9ENTE</name>
<dbReference type="InterPro" id="IPR047272">
    <property type="entry name" value="S49_SppA_C"/>
</dbReference>
<keyword evidence="3" id="KW-0378">Hydrolase</keyword>
<gene>
    <name evidence="6" type="ORF">BAU17_03460</name>
</gene>
<dbReference type="PANTHER" id="PTHR42987">
    <property type="entry name" value="PEPTIDASE S49"/>
    <property type="match status" value="1"/>
</dbReference>
<dbReference type="RefSeq" id="WP_161900934.1">
    <property type="nucleotide sequence ID" value="NZ_MAEL01000004.1"/>
</dbReference>
<sequence length="340" mass="36896">MNKRRWIAVIIAAGLFIFSIVVSAMTPREETDALAGINALLYGTNELAEFVEQEGNTNARIAHLYVDGAITNSGESGLFATEGYNHQSFLEQLKQVQYDSTIAGVLLEVNSPGGGVYESAEIAKEIRKIQELEIPIYVTMTNMAASGGYYISASADKIFASEETVTGSIGVIMSGVNYSGLFEKLGIEDATYKSGALKDMGSAARPVTEDDKKVLQGFVDSSYNRFVNVVSQGRQMSEEEVRKIADGRIYDGVQALDNGLIDELGYPEDALEALKVENDLESAEVISYDFSATGFASTWFGSKLAEMQGLKQTDSSRMMTLLESIGTPNAPKPLYYYGGE</sequence>
<comment type="caution">
    <text evidence="6">The sequence shown here is derived from an EMBL/GenBank/DDBJ whole genome shotgun (WGS) entry which is preliminary data.</text>
</comment>
<evidence type="ECO:0000256" key="2">
    <source>
        <dbReference type="ARBA" id="ARBA00022670"/>
    </source>
</evidence>
<accession>A0ABQ6Z3G8</accession>
<dbReference type="Pfam" id="PF01343">
    <property type="entry name" value="Peptidase_S49"/>
    <property type="match status" value="1"/>
</dbReference>
<dbReference type="NCBIfam" id="TIGR00706">
    <property type="entry name" value="SppA_dom"/>
    <property type="match status" value="1"/>
</dbReference>
<organism evidence="6 7">
    <name type="scientific">Candidatus Enterococcus willemsii</name>
    <dbReference type="NCBI Taxonomy" id="1857215"/>
    <lineage>
        <taxon>Bacteria</taxon>
        <taxon>Bacillati</taxon>
        <taxon>Bacillota</taxon>
        <taxon>Bacilli</taxon>
        <taxon>Lactobacillales</taxon>
        <taxon>Enterococcaceae</taxon>
        <taxon>Enterococcus</taxon>
    </lineage>
</organism>
<keyword evidence="4" id="KW-0720">Serine protease</keyword>
<dbReference type="InterPro" id="IPR002142">
    <property type="entry name" value="Peptidase_S49"/>
</dbReference>
<dbReference type="PANTHER" id="PTHR42987:SF7">
    <property type="entry name" value="SIGNAL PEPTIDE PEPTIDASE SPPA-RELATED"/>
    <property type="match status" value="1"/>
</dbReference>
<dbReference type="SUPFAM" id="SSF52096">
    <property type="entry name" value="ClpP/crotonase"/>
    <property type="match status" value="1"/>
</dbReference>
<keyword evidence="2" id="KW-0645">Protease</keyword>
<evidence type="ECO:0000259" key="5">
    <source>
        <dbReference type="Pfam" id="PF01343"/>
    </source>
</evidence>
<dbReference type="InterPro" id="IPR029045">
    <property type="entry name" value="ClpP/crotonase-like_dom_sf"/>
</dbReference>
<reference evidence="6 7" key="1">
    <citation type="submission" date="2016-06" db="EMBL/GenBank/DDBJ databases">
        <title>Four novel species of enterococci isolated from chicken manure.</title>
        <authorList>
            <person name="Van Tyne D."/>
        </authorList>
    </citation>
    <scope>NUCLEOTIDE SEQUENCE [LARGE SCALE GENOMIC DNA]</scope>
    <source>
        <strain evidence="6 7">CU12B</strain>
    </source>
</reference>
<evidence type="ECO:0000256" key="4">
    <source>
        <dbReference type="ARBA" id="ARBA00022825"/>
    </source>
</evidence>
<evidence type="ECO:0000256" key="3">
    <source>
        <dbReference type="ARBA" id="ARBA00022801"/>
    </source>
</evidence>
<dbReference type="CDD" id="cd07023">
    <property type="entry name" value="S49_Sppa_N_C"/>
    <property type="match status" value="1"/>
</dbReference>
<evidence type="ECO:0000313" key="6">
    <source>
        <dbReference type="EMBL" id="KAF1306035.1"/>
    </source>
</evidence>
<protein>
    <submittedName>
        <fullName evidence="6">Signal peptidase</fullName>
    </submittedName>
</protein>
<comment type="similarity">
    <text evidence="1">Belongs to the peptidase S49 family.</text>
</comment>
<dbReference type="Proteomes" id="UP000782705">
    <property type="component" value="Unassembled WGS sequence"/>
</dbReference>
<keyword evidence="7" id="KW-1185">Reference proteome</keyword>
<dbReference type="InterPro" id="IPR004635">
    <property type="entry name" value="Pept_S49_SppA"/>
</dbReference>